<evidence type="ECO:0000313" key="11">
    <source>
        <dbReference type="Proteomes" id="UP000823388"/>
    </source>
</evidence>
<keyword evidence="5" id="KW-0418">Kinase</keyword>
<dbReference type="InterPro" id="IPR011009">
    <property type="entry name" value="Kinase-like_dom_sf"/>
</dbReference>
<comment type="catalytic activity">
    <reaction evidence="7">
        <text>L-threonyl-[protein] + ATP = O-phospho-L-threonyl-[protein] + ADP + H(+)</text>
        <dbReference type="Rhea" id="RHEA:46608"/>
        <dbReference type="Rhea" id="RHEA-COMP:11060"/>
        <dbReference type="Rhea" id="RHEA-COMP:11605"/>
        <dbReference type="ChEBI" id="CHEBI:15378"/>
        <dbReference type="ChEBI" id="CHEBI:30013"/>
        <dbReference type="ChEBI" id="CHEBI:30616"/>
        <dbReference type="ChEBI" id="CHEBI:61977"/>
        <dbReference type="ChEBI" id="CHEBI:456216"/>
        <dbReference type="EC" id="2.7.11.1"/>
    </reaction>
</comment>
<evidence type="ECO:0000256" key="8">
    <source>
        <dbReference type="ARBA" id="ARBA00048679"/>
    </source>
</evidence>
<sequence length="296" mass="33660">MVAVKKILDPARFNWARTLDTHLLVSKLQHKNIAKNLGYVNHEVRTTPSPSVLWFFKRREAAQVIKTEYYWVEEYATNKSLDSVIHGSGLDWSSLFQILEGLAQGIHGLHEQGIVHLDLKPGNVLLDSDMNPKIIDFGISEVLRDNKIYTRGNAIRGTMGYMAPEHMAKGIVSTKNDVYAFGMTVVETIGNILISKQPREFPLDGWAWEARENGTMDELFDLAPYDDVSQLMEIKRCVEVALLCTQRDRADRPPMEDVLQMLRGLKELPTPKKPTYMRFVWDSPTSTLSDVSLSPR</sequence>
<dbReference type="Gene3D" id="1.10.510.10">
    <property type="entry name" value="Transferase(Phosphotransferase) domain 1"/>
    <property type="match status" value="1"/>
</dbReference>
<dbReference type="GO" id="GO:0005524">
    <property type="term" value="F:ATP binding"/>
    <property type="evidence" value="ECO:0007669"/>
    <property type="project" value="UniProtKB-KW"/>
</dbReference>
<dbReference type="Proteomes" id="UP000823388">
    <property type="component" value="Chromosome 8N"/>
</dbReference>
<dbReference type="PROSITE" id="PS50011">
    <property type="entry name" value="PROTEIN_KINASE_DOM"/>
    <property type="match status" value="1"/>
</dbReference>
<comment type="caution">
    <text evidence="10">The sequence shown here is derived from an EMBL/GenBank/DDBJ whole genome shotgun (WGS) entry which is preliminary data.</text>
</comment>
<dbReference type="InterPro" id="IPR008271">
    <property type="entry name" value="Ser/Thr_kinase_AS"/>
</dbReference>
<comment type="catalytic activity">
    <reaction evidence="8">
        <text>L-seryl-[protein] + ATP = O-phospho-L-seryl-[protein] + ADP + H(+)</text>
        <dbReference type="Rhea" id="RHEA:17989"/>
        <dbReference type="Rhea" id="RHEA-COMP:9863"/>
        <dbReference type="Rhea" id="RHEA-COMP:11604"/>
        <dbReference type="ChEBI" id="CHEBI:15378"/>
        <dbReference type="ChEBI" id="CHEBI:29999"/>
        <dbReference type="ChEBI" id="CHEBI:30616"/>
        <dbReference type="ChEBI" id="CHEBI:83421"/>
        <dbReference type="ChEBI" id="CHEBI:456216"/>
        <dbReference type="EC" id="2.7.11.1"/>
    </reaction>
</comment>
<keyword evidence="3" id="KW-0808">Transferase</keyword>
<evidence type="ECO:0000256" key="4">
    <source>
        <dbReference type="ARBA" id="ARBA00022741"/>
    </source>
</evidence>
<dbReference type="GO" id="GO:0004674">
    <property type="term" value="F:protein serine/threonine kinase activity"/>
    <property type="evidence" value="ECO:0007669"/>
    <property type="project" value="UniProtKB-KW"/>
</dbReference>
<reference evidence="10" key="1">
    <citation type="submission" date="2020-05" db="EMBL/GenBank/DDBJ databases">
        <title>WGS assembly of Panicum virgatum.</title>
        <authorList>
            <person name="Lovell J.T."/>
            <person name="Jenkins J."/>
            <person name="Shu S."/>
            <person name="Juenger T.E."/>
            <person name="Schmutz J."/>
        </authorList>
    </citation>
    <scope>NUCLEOTIDE SEQUENCE</scope>
    <source>
        <strain evidence="10">AP13</strain>
    </source>
</reference>
<feature type="domain" description="Protein kinase" evidence="9">
    <location>
        <begin position="1"/>
        <end position="276"/>
    </location>
</feature>
<keyword evidence="4" id="KW-0547">Nucleotide-binding</keyword>
<accession>A0A8T0PE24</accession>
<gene>
    <name evidence="10" type="ORF">PVAP13_8NG295400</name>
</gene>
<keyword evidence="2" id="KW-0723">Serine/threonine-protein kinase</keyword>
<dbReference type="FunFam" id="1.10.510.10:FF:001023">
    <property type="entry name" value="Os07g0541700 protein"/>
    <property type="match status" value="1"/>
</dbReference>
<dbReference type="PANTHER" id="PTHR27006:SF601">
    <property type="entry name" value="PROTEIN KINASE DOMAIN-CONTAINING PROTEIN"/>
    <property type="match status" value="1"/>
</dbReference>
<evidence type="ECO:0000256" key="1">
    <source>
        <dbReference type="ARBA" id="ARBA00012513"/>
    </source>
</evidence>
<dbReference type="PROSITE" id="PS00108">
    <property type="entry name" value="PROTEIN_KINASE_ST"/>
    <property type="match status" value="1"/>
</dbReference>
<dbReference type="SMART" id="SM00220">
    <property type="entry name" value="S_TKc"/>
    <property type="match status" value="1"/>
</dbReference>
<evidence type="ECO:0000256" key="7">
    <source>
        <dbReference type="ARBA" id="ARBA00047899"/>
    </source>
</evidence>
<dbReference type="PANTHER" id="PTHR27006">
    <property type="entry name" value="PROMASTIGOTE SURFACE ANTIGEN PROTEIN PSA"/>
    <property type="match status" value="1"/>
</dbReference>
<evidence type="ECO:0000256" key="3">
    <source>
        <dbReference type="ARBA" id="ARBA00022679"/>
    </source>
</evidence>
<proteinExistence type="predicted"/>
<keyword evidence="6" id="KW-0067">ATP-binding</keyword>
<dbReference type="AlphaFoldDB" id="A0A8T0PE24"/>
<dbReference type="Pfam" id="PF00069">
    <property type="entry name" value="Pkinase"/>
    <property type="match status" value="1"/>
</dbReference>
<dbReference type="EC" id="2.7.11.1" evidence="1"/>
<organism evidence="10 11">
    <name type="scientific">Panicum virgatum</name>
    <name type="common">Blackwell switchgrass</name>
    <dbReference type="NCBI Taxonomy" id="38727"/>
    <lineage>
        <taxon>Eukaryota</taxon>
        <taxon>Viridiplantae</taxon>
        <taxon>Streptophyta</taxon>
        <taxon>Embryophyta</taxon>
        <taxon>Tracheophyta</taxon>
        <taxon>Spermatophyta</taxon>
        <taxon>Magnoliopsida</taxon>
        <taxon>Liliopsida</taxon>
        <taxon>Poales</taxon>
        <taxon>Poaceae</taxon>
        <taxon>PACMAD clade</taxon>
        <taxon>Panicoideae</taxon>
        <taxon>Panicodae</taxon>
        <taxon>Paniceae</taxon>
        <taxon>Panicinae</taxon>
        <taxon>Panicum</taxon>
        <taxon>Panicum sect. Hiantes</taxon>
    </lineage>
</organism>
<keyword evidence="11" id="KW-1185">Reference proteome</keyword>
<evidence type="ECO:0000256" key="5">
    <source>
        <dbReference type="ARBA" id="ARBA00022777"/>
    </source>
</evidence>
<name>A0A8T0PE24_PANVG</name>
<protein>
    <recommendedName>
        <fullName evidence="1">non-specific serine/threonine protein kinase</fullName>
        <ecNumber evidence="1">2.7.11.1</ecNumber>
    </recommendedName>
</protein>
<dbReference type="InterPro" id="IPR000719">
    <property type="entry name" value="Prot_kinase_dom"/>
</dbReference>
<evidence type="ECO:0000313" key="10">
    <source>
        <dbReference type="EMBL" id="KAG2559158.1"/>
    </source>
</evidence>
<dbReference type="EMBL" id="CM029052">
    <property type="protein sequence ID" value="KAG2559158.1"/>
    <property type="molecule type" value="Genomic_DNA"/>
</dbReference>
<evidence type="ECO:0000256" key="6">
    <source>
        <dbReference type="ARBA" id="ARBA00022840"/>
    </source>
</evidence>
<evidence type="ECO:0000256" key="2">
    <source>
        <dbReference type="ARBA" id="ARBA00022527"/>
    </source>
</evidence>
<dbReference type="SUPFAM" id="SSF56112">
    <property type="entry name" value="Protein kinase-like (PK-like)"/>
    <property type="match status" value="1"/>
</dbReference>
<evidence type="ECO:0000259" key="9">
    <source>
        <dbReference type="PROSITE" id="PS50011"/>
    </source>
</evidence>